<evidence type="ECO:0000313" key="3">
    <source>
        <dbReference type="Proteomes" id="UP001604277"/>
    </source>
</evidence>
<evidence type="ECO:0000256" key="1">
    <source>
        <dbReference type="SAM" id="MobiDB-lite"/>
    </source>
</evidence>
<name>A0ABD1S4F3_9LAMI</name>
<evidence type="ECO:0000313" key="2">
    <source>
        <dbReference type="EMBL" id="KAL2494677.1"/>
    </source>
</evidence>
<accession>A0ABD1S4F3</accession>
<protein>
    <submittedName>
        <fullName evidence="2">Methylesterase 14</fullName>
    </submittedName>
</protein>
<feature type="region of interest" description="Disordered" evidence="1">
    <location>
        <begin position="177"/>
        <end position="207"/>
    </location>
</feature>
<feature type="compositionally biased region" description="Polar residues" evidence="1">
    <location>
        <begin position="63"/>
        <end position="93"/>
    </location>
</feature>
<keyword evidence="3" id="KW-1185">Reference proteome</keyword>
<feature type="compositionally biased region" description="Basic residues" evidence="1">
    <location>
        <begin position="14"/>
        <end position="24"/>
    </location>
</feature>
<comment type="caution">
    <text evidence="2">The sequence shown here is derived from an EMBL/GenBank/DDBJ whole genome shotgun (WGS) entry which is preliminary data.</text>
</comment>
<dbReference type="Proteomes" id="UP001604277">
    <property type="component" value="Unassembled WGS sequence"/>
</dbReference>
<sequence length="207" mass="23023">MTKKESKNVGIGSKSKRGSMSRRRSSMEEELLYLQALAMAIQQHQLSQRFDNNNGSMSWRIGSTSSRHHATNLSDPFSNTNTKHSCNNLTGPSTKDKPTSEATIAVQHIVEVITFFLSFGTNKSLFGSKWEPRLSKRRDEESKLDILKAEVNPNLDLGMAIQPECFDPAEIQLIRKLSRDGTGTRTGAKVRDGTGPWNKGSRPSSIK</sequence>
<feature type="region of interest" description="Disordered" evidence="1">
    <location>
        <begin position="63"/>
        <end position="98"/>
    </location>
</feature>
<feature type="region of interest" description="Disordered" evidence="1">
    <location>
        <begin position="1"/>
        <end position="24"/>
    </location>
</feature>
<organism evidence="2 3">
    <name type="scientific">Forsythia ovata</name>
    <dbReference type="NCBI Taxonomy" id="205694"/>
    <lineage>
        <taxon>Eukaryota</taxon>
        <taxon>Viridiplantae</taxon>
        <taxon>Streptophyta</taxon>
        <taxon>Embryophyta</taxon>
        <taxon>Tracheophyta</taxon>
        <taxon>Spermatophyta</taxon>
        <taxon>Magnoliopsida</taxon>
        <taxon>eudicotyledons</taxon>
        <taxon>Gunneridae</taxon>
        <taxon>Pentapetalae</taxon>
        <taxon>asterids</taxon>
        <taxon>lamiids</taxon>
        <taxon>Lamiales</taxon>
        <taxon>Oleaceae</taxon>
        <taxon>Forsythieae</taxon>
        <taxon>Forsythia</taxon>
    </lineage>
</organism>
<dbReference type="EMBL" id="JBFOLJ010000011">
    <property type="protein sequence ID" value="KAL2494677.1"/>
    <property type="molecule type" value="Genomic_DNA"/>
</dbReference>
<proteinExistence type="predicted"/>
<reference evidence="3" key="1">
    <citation type="submission" date="2024-07" db="EMBL/GenBank/DDBJ databases">
        <title>Two chromosome-level genome assemblies of Korean endemic species Abeliophyllum distichum and Forsythia ovata (Oleaceae).</title>
        <authorList>
            <person name="Jang H."/>
        </authorList>
    </citation>
    <scope>NUCLEOTIDE SEQUENCE [LARGE SCALE GENOMIC DNA]</scope>
</reference>
<gene>
    <name evidence="2" type="ORF">Fot_38434</name>
</gene>
<dbReference type="AlphaFoldDB" id="A0ABD1S4F3"/>